<feature type="compositionally biased region" description="Polar residues" evidence="1">
    <location>
        <begin position="386"/>
        <end position="402"/>
    </location>
</feature>
<feature type="compositionally biased region" description="Polar residues" evidence="1">
    <location>
        <begin position="147"/>
        <end position="157"/>
    </location>
</feature>
<dbReference type="EMBL" id="CAJPDS010000020">
    <property type="protein sequence ID" value="CAF9917872.1"/>
    <property type="molecule type" value="Genomic_DNA"/>
</dbReference>
<feature type="compositionally biased region" description="Basic residues" evidence="1">
    <location>
        <begin position="322"/>
        <end position="331"/>
    </location>
</feature>
<proteinExistence type="predicted"/>
<feature type="compositionally biased region" description="Polar residues" evidence="1">
    <location>
        <begin position="242"/>
        <end position="251"/>
    </location>
</feature>
<reference evidence="2" key="1">
    <citation type="submission" date="2021-03" db="EMBL/GenBank/DDBJ databases">
        <authorList>
            <person name="Tagirdzhanova G."/>
        </authorList>
    </citation>
    <scope>NUCLEOTIDE SEQUENCE</scope>
</reference>
<feature type="region of interest" description="Disordered" evidence="1">
    <location>
        <begin position="437"/>
        <end position="464"/>
    </location>
</feature>
<evidence type="ECO:0000313" key="3">
    <source>
        <dbReference type="Proteomes" id="UP000664521"/>
    </source>
</evidence>
<dbReference type="AlphaFoldDB" id="A0A8H3I7K6"/>
<evidence type="ECO:0000256" key="1">
    <source>
        <dbReference type="SAM" id="MobiDB-lite"/>
    </source>
</evidence>
<dbReference type="Proteomes" id="UP000664521">
    <property type="component" value="Unassembled WGS sequence"/>
</dbReference>
<accession>A0A8H3I7K6</accession>
<keyword evidence="3" id="KW-1185">Reference proteome</keyword>
<organism evidence="2 3">
    <name type="scientific">Heterodermia speciosa</name>
    <dbReference type="NCBI Taxonomy" id="116794"/>
    <lineage>
        <taxon>Eukaryota</taxon>
        <taxon>Fungi</taxon>
        <taxon>Dikarya</taxon>
        <taxon>Ascomycota</taxon>
        <taxon>Pezizomycotina</taxon>
        <taxon>Lecanoromycetes</taxon>
        <taxon>OSLEUM clade</taxon>
        <taxon>Lecanoromycetidae</taxon>
        <taxon>Caliciales</taxon>
        <taxon>Physciaceae</taxon>
        <taxon>Heterodermia</taxon>
    </lineage>
</organism>
<feature type="region of interest" description="Disordered" evidence="1">
    <location>
        <begin position="137"/>
        <end position="182"/>
    </location>
</feature>
<feature type="compositionally biased region" description="Polar residues" evidence="1">
    <location>
        <begin position="347"/>
        <end position="361"/>
    </location>
</feature>
<protein>
    <submittedName>
        <fullName evidence="2">Uncharacterized protein</fullName>
    </submittedName>
</protein>
<comment type="caution">
    <text evidence="2">The sequence shown here is derived from an EMBL/GenBank/DDBJ whole genome shotgun (WGS) entry which is preliminary data.</text>
</comment>
<gene>
    <name evidence="2" type="ORF">HETSPECPRED_003611</name>
</gene>
<sequence length="464" mass="50544">MTSRAGALLVSLQRCIDSNRDLAEQLYVLVQIDGENVGLQEHRQTLKRCGCVLGYLFSVISNGGQTLPHHSIEDFSQLLGRCKIDQDLVSDCLLQTEKLPAFAGFLSGVPKEKRTWVSNHHLESYFLDHWLNGAPVAFPSRDEKGTQKPTEQGQHLQQAAARESPPPNASKGSSSMDTPVRTAASEICKAPLAASQAVNPAQYNLPTPEPLFPKSTAGLPPLSSKVQQQNEASGVGPHVDNKNSTRSSFISGKSAPRGEVLVPQSVDIAGPDATQATSSDGKKRKRQWINRGKSSDTGESVSDGEILESATIALPDTQSYARPKKKRRRRPRADPRKHLEAAGTTPAIVNQDTTTMDSKPSVSEEKEDSGSCRPVKRMPMDDLEDSQQGQDQNQEPSSQDPVPSSPLRRYRKKHLTQAESASLKDYTLDLLRDLQAEAGRGAPVNVSAPEAKPSSRRAKAEDFF</sequence>
<evidence type="ECO:0000313" key="2">
    <source>
        <dbReference type="EMBL" id="CAF9917872.1"/>
    </source>
</evidence>
<name>A0A8H3I7K6_9LECA</name>
<feature type="region of interest" description="Disordered" evidence="1">
    <location>
        <begin position="204"/>
        <end position="425"/>
    </location>
</feature>